<reference evidence="1 2" key="1">
    <citation type="submission" date="2017-06" db="EMBL/GenBank/DDBJ databases">
        <authorList>
            <person name="Kim H.J."/>
            <person name="Triplett B.A."/>
        </authorList>
    </citation>
    <scope>NUCLEOTIDE SEQUENCE [LARGE SCALE GENOMIC DNA]</scope>
    <source>
        <strain evidence="1 2">DSM 18704</strain>
    </source>
</reference>
<dbReference type="SUPFAM" id="SSF101898">
    <property type="entry name" value="NHL repeat"/>
    <property type="match status" value="1"/>
</dbReference>
<dbReference type="EMBL" id="FZOU01000001">
    <property type="protein sequence ID" value="SNS41835.1"/>
    <property type="molecule type" value="Genomic_DNA"/>
</dbReference>
<dbReference type="Gene3D" id="2.120.10.30">
    <property type="entry name" value="TolB, C-terminal domain"/>
    <property type="match status" value="1"/>
</dbReference>
<proteinExistence type="predicted"/>
<accession>A0A239EAW6</accession>
<sequence>MLGSLALNGGTIPTMSPLPGSPAIGGGSSASNSTAFDGSCSALDERLFVRGGSGPCTIGAIEPLGVFATSYLIPAAGGAGGTVTPVIHGAAFLPGSTVVLRQSGQADVVPTSTTVAPDTHSIAVGLDLTNAAAGPYDVIVTPPTGAPSTLTAGFTVQSAAVPVINTDIIGNSGIRPGRTAIFSLIYGNSGNADAYLVPVVLSLPGTMSYTLNGKVLPPPPTTGQAIKDFSTVPMLITPLPTATSGVNNVSILIPVIPAGSSAELQFSLYLAPNSSHGDTFSLIANPGSPYATGANGTIDPVALSNLVAAARSYAETNLGVAISAQTLAKMTTYAGTQFAQEIALGKQALGATALGQPVFFSDAQLQIDVAAYGAKLQSTASATVPPLRPQPNPELLTSVDLERGLMKFTGYKHGFGPHPPSWEGYAYFGQGGGTSNNSWTVSECREAAGYSVSGNECVPDGRTCTYGDCKVHPISFPVSIDPNEKDGPSGVGSANYTLATTTFPYQVEFENEATATGAAQTVTVTDPIDTSKFDLSTFSLGAITFGAYSLNPPVGLTSYAGAVDLRPTQNVLVAVTANLDKSSGIATWTFTSLDPNTMQLTGDPNAGFLPPDTNPPVGIGRVAFNVKPLAAAPDGQICNTANIVFDLNAAIATKPYCNNKDTTPPNSQVAALSATQPSPTFTVFWSGTDTGSGVARYTIYVAQDGGPFTAWMTATTATSGAYTGISGHSYSFYSIATDLLGNIEAAKTHAEATTLIATPVATLSPSSVAFGSVAPGSHASATVTLTSTGLAPLIVSGFVLSDTANFTLSSACPAALNQGQSCAATVTFAPSASASLTTATTATLSLASNAGNAPAPVLFSGFAGTQSAANVWVVNGNQTLSQLAGSTLNTFSGGGSGIAIDHAGNVWSGNLGGSAVTEFSSTGTVLGSFIGGGISSPVAIAIDGLGVVWIANANGTVSTLTNTGAPANATPVATAGNLAPASLTIDAAGSLWIANTANNTVTEVVGEAAPIVAPTVTAVTNNTLGTEP</sequence>
<dbReference type="AlphaFoldDB" id="A0A239EAW6"/>
<dbReference type="Proteomes" id="UP000198356">
    <property type="component" value="Unassembled WGS sequence"/>
</dbReference>
<dbReference type="InterPro" id="IPR013783">
    <property type="entry name" value="Ig-like_fold"/>
</dbReference>
<dbReference type="InterPro" id="IPR059226">
    <property type="entry name" value="Choice_anch_Q_dom"/>
</dbReference>
<dbReference type="NCBIfam" id="NF012200">
    <property type="entry name" value="choice_anch_D"/>
    <property type="match status" value="1"/>
</dbReference>
<dbReference type="InterPro" id="IPR011042">
    <property type="entry name" value="6-blade_b-propeller_TolB-like"/>
</dbReference>
<keyword evidence="2" id="KW-1185">Reference proteome</keyword>
<dbReference type="NCBIfam" id="NF041518">
    <property type="entry name" value="choice_anch_Q"/>
    <property type="match status" value="1"/>
</dbReference>
<organism evidence="1 2">
    <name type="scientific">Granulicella rosea</name>
    <dbReference type="NCBI Taxonomy" id="474952"/>
    <lineage>
        <taxon>Bacteria</taxon>
        <taxon>Pseudomonadati</taxon>
        <taxon>Acidobacteriota</taxon>
        <taxon>Terriglobia</taxon>
        <taxon>Terriglobales</taxon>
        <taxon>Acidobacteriaceae</taxon>
        <taxon>Granulicella</taxon>
    </lineage>
</organism>
<name>A0A239EAW6_9BACT</name>
<protein>
    <recommendedName>
        <fullName evidence="3">Choice-of-anchor D domain-containing protein</fullName>
    </recommendedName>
</protein>
<gene>
    <name evidence="1" type="ORF">SAMN05421770_101887</name>
</gene>
<evidence type="ECO:0008006" key="3">
    <source>
        <dbReference type="Google" id="ProtNLM"/>
    </source>
</evidence>
<evidence type="ECO:0000313" key="2">
    <source>
        <dbReference type="Proteomes" id="UP000198356"/>
    </source>
</evidence>
<evidence type="ECO:0000313" key="1">
    <source>
        <dbReference type="EMBL" id="SNS41835.1"/>
    </source>
</evidence>
<dbReference type="Gene3D" id="2.60.40.10">
    <property type="entry name" value="Immunoglobulins"/>
    <property type="match status" value="1"/>
</dbReference>